<name>A0A2Z3RXX8_9MICO</name>
<proteinExistence type="predicted"/>
<accession>A0A2Z3RXX8</accession>
<keyword evidence="2" id="KW-0132">Cell division</keyword>
<keyword evidence="2" id="KW-0131">Cell cycle</keyword>
<dbReference type="EMBL" id="CP023994">
    <property type="protein sequence ID" value="AWR21629.1"/>
    <property type="molecule type" value="Genomic_DNA"/>
</dbReference>
<dbReference type="AlphaFoldDB" id="A0A2Z3RXX8"/>
<reference evidence="2 3" key="1">
    <citation type="submission" date="2017-10" db="EMBL/GenBank/DDBJ databases">
        <title>Genome of an Actinobacterium that displays light-enhanced growth.</title>
        <authorList>
            <person name="Maresca J.A."/>
            <person name="Hempel P."/>
            <person name="Shevchenko O."/>
            <person name="Miller K.J."/>
            <person name="Hahn M.W."/>
        </authorList>
    </citation>
    <scope>NUCLEOTIDE SEQUENCE [LARGE SCALE GENOMIC DNA]</scope>
    <source>
        <strain evidence="2 3">MWH-Mo1</strain>
    </source>
</reference>
<dbReference type="InterPro" id="IPR036779">
    <property type="entry name" value="LysM_dom_sf"/>
</dbReference>
<dbReference type="Gene3D" id="3.10.350.10">
    <property type="entry name" value="LysM domain"/>
    <property type="match status" value="1"/>
</dbReference>
<feature type="transmembrane region" description="Helical" evidence="1">
    <location>
        <begin position="63"/>
        <end position="81"/>
    </location>
</feature>
<keyword evidence="3" id="KW-1185">Reference proteome</keyword>
<dbReference type="RefSeq" id="WP_239406797.1">
    <property type="nucleotide sequence ID" value="NZ_CP023994.1"/>
</dbReference>
<keyword evidence="1" id="KW-0812">Transmembrane</keyword>
<dbReference type="Proteomes" id="UP000246894">
    <property type="component" value="Chromosome"/>
</dbReference>
<gene>
    <name evidence="2" type="ORF">AURMO_01031</name>
</gene>
<dbReference type="KEGG" id="aum:AURMO_01031"/>
<keyword evidence="1" id="KW-0472">Membrane</keyword>
<protein>
    <submittedName>
        <fullName evidence="2">Cell division suppressor protein YneA</fullName>
    </submittedName>
</protein>
<evidence type="ECO:0000256" key="1">
    <source>
        <dbReference type="SAM" id="Phobius"/>
    </source>
</evidence>
<sequence length="150" mass="15721">MSAVLAFTAPIHRPVEPDYIDEPCSAAGNVRGSHQINNVTYVNFLPAAEPKTRLRITKRGRRVLTAAVALPLVIGALVAALNSGGAAAVAEGAANDFTYVTIAQGESLWQLAQEIAPNADPRDVVAEIVSLNQLHGEVQAGQKIAIPAGY</sequence>
<dbReference type="GO" id="GO:0051301">
    <property type="term" value="P:cell division"/>
    <property type="evidence" value="ECO:0007669"/>
    <property type="project" value="UniProtKB-KW"/>
</dbReference>
<evidence type="ECO:0000313" key="3">
    <source>
        <dbReference type="Proteomes" id="UP000246894"/>
    </source>
</evidence>
<organism evidence="2 3">
    <name type="scientific">Aurantimicrobium photophilum</name>
    <dbReference type="NCBI Taxonomy" id="1987356"/>
    <lineage>
        <taxon>Bacteria</taxon>
        <taxon>Bacillati</taxon>
        <taxon>Actinomycetota</taxon>
        <taxon>Actinomycetes</taxon>
        <taxon>Micrococcales</taxon>
        <taxon>Microbacteriaceae</taxon>
        <taxon>Aurantimicrobium</taxon>
    </lineage>
</organism>
<keyword evidence="1" id="KW-1133">Transmembrane helix</keyword>
<evidence type="ECO:0000313" key="2">
    <source>
        <dbReference type="EMBL" id="AWR21629.1"/>
    </source>
</evidence>